<dbReference type="GO" id="GO:0000723">
    <property type="term" value="P:telomere maintenance"/>
    <property type="evidence" value="ECO:0007669"/>
    <property type="project" value="InterPro"/>
</dbReference>
<dbReference type="Pfam" id="PF05970">
    <property type="entry name" value="PIF1"/>
    <property type="match status" value="1"/>
</dbReference>
<keyword evidence="5" id="KW-1185">Reference proteome</keyword>
<proteinExistence type="inferred from homology"/>
<keyword evidence="1" id="KW-0227">DNA damage</keyword>
<dbReference type="InterPro" id="IPR010285">
    <property type="entry name" value="DNA_helicase_pif1-like_DEAD"/>
</dbReference>
<keyword evidence="1" id="KW-0547">Nucleotide-binding</keyword>
<evidence type="ECO:0000256" key="2">
    <source>
        <dbReference type="SAM" id="SignalP"/>
    </source>
</evidence>
<evidence type="ECO:0000313" key="5">
    <source>
        <dbReference type="Proteomes" id="UP000499080"/>
    </source>
</evidence>
<dbReference type="GO" id="GO:0006310">
    <property type="term" value="P:DNA recombination"/>
    <property type="evidence" value="ECO:0007669"/>
    <property type="project" value="UniProtKB-KW"/>
</dbReference>
<protein>
    <recommendedName>
        <fullName evidence="1">ATP-dependent DNA helicase</fullName>
        <ecNumber evidence="1">5.6.2.3</ecNumber>
    </recommendedName>
</protein>
<name>A0A4Y2HS70_ARAVE</name>
<dbReference type="PANTHER" id="PTHR10492">
    <property type="match status" value="1"/>
</dbReference>
<dbReference type="Gene3D" id="3.40.50.300">
    <property type="entry name" value="P-loop containing nucleotide triphosphate hydrolases"/>
    <property type="match status" value="1"/>
</dbReference>
<comment type="catalytic activity">
    <reaction evidence="1">
        <text>ATP + H2O = ADP + phosphate + H(+)</text>
        <dbReference type="Rhea" id="RHEA:13065"/>
        <dbReference type="ChEBI" id="CHEBI:15377"/>
        <dbReference type="ChEBI" id="CHEBI:15378"/>
        <dbReference type="ChEBI" id="CHEBI:30616"/>
        <dbReference type="ChEBI" id="CHEBI:43474"/>
        <dbReference type="ChEBI" id="CHEBI:456216"/>
        <dbReference type="EC" id="5.6.2.3"/>
    </reaction>
</comment>
<dbReference type="EC" id="5.6.2.3" evidence="1"/>
<dbReference type="SUPFAM" id="SSF52540">
    <property type="entry name" value="P-loop containing nucleoside triphosphate hydrolases"/>
    <property type="match status" value="1"/>
</dbReference>
<reference evidence="4 5" key="1">
    <citation type="journal article" date="2019" name="Sci. Rep.">
        <title>Orb-weaving spider Araneus ventricosus genome elucidates the spidroin gene catalogue.</title>
        <authorList>
            <person name="Kono N."/>
            <person name="Nakamura H."/>
            <person name="Ohtoshi R."/>
            <person name="Moran D.A.P."/>
            <person name="Shinohara A."/>
            <person name="Yoshida Y."/>
            <person name="Fujiwara M."/>
            <person name="Mori M."/>
            <person name="Tomita M."/>
            <person name="Arakawa K."/>
        </authorList>
    </citation>
    <scope>NUCLEOTIDE SEQUENCE [LARGE SCALE GENOMIC DNA]</scope>
</reference>
<keyword evidence="1" id="KW-0347">Helicase</keyword>
<dbReference type="GO" id="GO:0006281">
    <property type="term" value="P:DNA repair"/>
    <property type="evidence" value="ECO:0007669"/>
    <property type="project" value="UniProtKB-KW"/>
</dbReference>
<dbReference type="EMBL" id="BGPR01002120">
    <property type="protein sequence ID" value="GBM68088.1"/>
    <property type="molecule type" value="Genomic_DNA"/>
</dbReference>
<keyword evidence="1" id="KW-0067">ATP-binding</keyword>
<dbReference type="Proteomes" id="UP000499080">
    <property type="component" value="Unassembled WGS sequence"/>
</dbReference>
<comment type="cofactor">
    <cofactor evidence="1">
        <name>Mg(2+)</name>
        <dbReference type="ChEBI" id="CHEBI:18420"/>
    </cofactor>
</comment>
<sequence>MPTYLRIFLLSFLVLGRLRAFLTFGLNINNPSLKILCIGIRKKLAFLYALAELLKSYGLNLRKVDFPSVDLQCDLFRLSYDAMEEQSKASENIEKLNSEQRYAVYNVLHAIYEYQTDLPKCCFLGGPAETGKTFVYSTLLHAIRGKGDQDIAVASTGIAATFFKWRQNCSLYS</sequence>
<keyword evidence="1" id="KW-0233">DNA recombination</keyword>
<feature type="chain" id="PRO_5021221969" description="ATP-dependent DNA helicase" evidence="2">
    <location>
        <begin position="21"/>
        <end position="173"/>
    </location>
</feature>
<feature type="signal peptide" evidence="2">
    <location>
        <begin position="1"/>
        <end position="20"/>
    </location>
</feature>
<gene>
    <name evidence="4" type="ORF">AVEN_66753_1</name>
</gene>
<dbReference type="PANTHER" id="PTHR10492:SF57">
    <property type="entry name" value="ATP-DEPENDENT DNA HELICASE"/>
    <property type="match status" value="1"/>
</dbReference>
<evidence type="ECO:0000256" key="1">
    <source>
        <dbReference type="RuleBase" id="RU363044"/>
    </source>
</evidence>
<keyword evidence="2" id="KW-0732">Signal</keyword>
<evidence type="ECO:0000259" key="3">
    <source>
        <dbReference type="Pfam" id="PF05970"/>
    </source>
</evidence>
<comment type="similarity">
    <text evidence="1">Belongs to the helicase family.</text>
</comment>
<dbReference type="GO" id="GO:0043139">
    <property type="term" value="F:5'-3' DNA helicase activity"/>
    <property type="evidence" value="ECO:0007669"/>
    <property type="project" value="UniProtKB-EC"/>
</dbReference>
<keyword evidence="1" id="KW-0234">DNA repair</keyword>
<keyword evidence="1" id="KW-0378">Hydrolase</keyword>
<dbReference type="GO" id="GO:0005524">
    <property type="term" value="F:ATP binding"/>
    <property type="evidence" value="ECO:0007669"/>
    <property type="project" value="UniProtKB-KW"/>
</dbReference>
<organism evidence="4 5">
    <name type="scientific">Araneus ventricosus</name>
    <name type="common">Orbweaver spider</name>
    <name type="synonym">Epeira ventricosa</name>
    <dbReference type="NCBI Taxonomy" id="182803"/>
    <lineage>
        <taxon>Eukaryota</taxon>
        <taxon>Metazoa</taxon>
        <taxon>Ecdysozoa</taxon>
        <taxon>Arthropoda</taxon>
        <taxon>Chelicerata</taxon>
        <taxon>Arachnida</taxon>
        <taxon>Araneae</taxon>
        <taxon>Araneomorphae</taxon>
        <taxon>Entelegynae</taxon>
        <taxon>Araneoidea</taxon>
        <taxon>Araneidae</taxon>
        <taxon>Araneus</taxon>
    </lineage>
</organism>
<feature type="domain" description="DNA helicase Pif1-like DEAD-box helicase" evidence="3">
    <location>
        <begin position="95"/>
        <end position="162"/>
    </location>
</feature>
<accession>A0A4Y2HS70</accession>
<dbReference type="InterPro" id="IPR027417">
    <property type="entry name" value="P-loop_NTPase"/>
</dbReference>
<evidence type="ECO:0000313" key="4">
    <source>
        <dbReference type="EMBL" id="GBM68088.1"/>
    </source>
</evidence>
<comment type="caution">
    <text evidence="4">The sequence shown here is derived from an EMBL/GenBank/DDBJ whole genome shotgun (WGS) entry which is preliminary data.</text>
</comment>
<dbReference type="GO" id="GO:0016887">
    <property type="term" value="F:ATP hydrolysis activity"/>
    <property type="evidence" value="ECO:0007669"/>
    <property type="project" value="RHEA"/>
</dbReference>
<dbReference type="AlphaFoldDB" id="A0A4Y2HS70"/>